<keyword evidence="4 9" id="KW-0509">mRNA transport</keyword>
<comment type="similarity">
    <text evidence="2 9">Belongs to the nucleoporin Nup85 family.</text>
</comment>
<comment type="subunit">
    <text evidence="9">Component of the nuclear pore complex (NPC).</text>
</comment>
<evidence type="ECO:0000256" key="4">
    <source>
        <dbReference type="ARBA" id="ARBA00022816"/>
    </source>
</evidence>
<keyword evidence="7 9" id="KW-0906">Nuclear pore complex</keyword>
<sequence>MAKHRPHIDDEIIKEGMRKCRHLKNPYTVISRSISHRQSAKYIYYRLSKQCKNTVFRDERNIRIQGELKSLAISYGYASLLLLTVEITQRSLDIPVHITRKIIHVLSGSFMFLLLYLFEQWEYVVFLTSSFVVINYIFFKIRMIKSMDPLKGATLGTVYFAFSCAFLFGWFNEGWERGFPRGREYLAIAGIMAMTFGDAFASIIGRRYGTHHYQVMGSMGQKTIEGSIANFFATIISIPFFWYIMSPPTLSTRNYITGALISASVSTSFEAISPMGSDNLTVPLGVAFTLSLLGCEFALCVDRLKFSFFKIKFTPFTFEPPPVDYSQFEGVSSFPSSTQFYEASIITEAFLKEDAYLGKGKGKQVEEFEPKPETRKQTIFLNPRFEYDSDFWSTTNQSTGVKFHPTRSKDFACYVFGKEPKEKVNEESYTLDTQIYNCSLVNDIDSRRGFYNEAFSVFREAAKAPLSKEWREKSLREKLLCDISWNYVNTIVNHIKSLQEIPTKDKQIQSEINTFRDMMTIWELCRIMYFIKSERYQRLSTDLLTWLNECYPLGALTEEELNELRDSPNLRNTVVFWSRLYKLVLRGLFPQAINFLRSIIMPVEITSDKLVNRESIINDIIQSVIKCIKSRPKMSSYDTDLVWRNWLAQCSQLQKSIILENKFLEENFVKILKILSGDPEAILGKSSSWLEGLIALIYHKYPRCDTSDVRSMLGPIFIRFSVHPDPTSQALKRIFYQRIDDALGYCKHIDPWLLSHLTDLLCKTDLDETIGGKSLLLHQHREGYLIKFTEPLLTHPTLWQVGFKYLEHCEKFGKVFMEEFIGKIPFDNERKFEKILKICEDNGLKFDEKCIITTMGTKYMQIKRYASTIIYYMRAGKDESLKAICSMFLTQYVESGKITFGEVLDSIPVDKDSNESVNFLSRYRLYHSLIQDEFYIQAAQVLVECLRSEISPKEFWGVLLFHTVPLMKLGRRKDMKIFEKIHIDEFVYYCSQVLDKRIEDSWLKLVQRMKRWHYKETGYFDISEDLRPVKVECEKYKKYLDKHNSV</sequence>
<keyword evidence="9 10" id="KW-0472">Membrane</keyword>
<feature type="transmembrane region" description="Helical" evidence="10">
    <location>
        <begin position="186"/>
        <end position="205"/>
    </location>
</feature>
<dbReference type="PANTHER" id="PTHR13373">
    <property type="entry name" value="FROUNT PROTEIN-RELATED"/>
    <property type="match status" value="1"/>
</dbReference>
<organism evidence="11 12">
    <name type="scientific">Rhizophagus clarus</name>
    <dbReference type="NCBI Taxonomy" id="94130"/>
    <lineage>
        <taxon>Eukaryota</taxon>
        <taxon>Fungi</taxon>
        <taxon>Fungi incertae sedis</taxon>
        <taxon>Mucoromycota</taxon>
        <taxon>Glomeromycotina</taxon>
        <taxon>Glomeromycetes</taxon>
        <taxon>Glomerales</taxon>
        <taxon>Glomeraceae</taxon>
        <taxon>Rhizophagus</taxon>
    </lineage>
</organism>
<keyword evidence="5 9" id="KW-0653">Protein transport</keyword>
<dbReference type="GO" id="GO:0031080">
    <property type="term" value="C:nuclear pore outer ring"/>
    <property type="evidence" value="ECO:0007669"/>
    <property type="project" value="TreeGrafter"/>
</dbReference>
<gene>
    <name evidence="11" type="ORF">RCL2_000790100</name>
</gene>
<comment type="caution">
    <text evidence="11">The sequence shown here is derived from an EMBL/GenBank/DDBJ whole genome shotgun (WGS) entry which is preliminary data.</text>
</comment>
<evidence type="ECO:0000256" key="6">
    <source>
        <dbReference type="ARBA" id="ARBA00023010"/>
    </source>
</evidence>
<name>A0A8H3QL71_9GLOM</name>
<evidence type="ECO:0000256" key="3">
    <source>
        <dbReference type="ARBA" id="ARBA00022448"/>
    </source>
</evidence>
<feature type="transmembrane region" description="Helical" evidence="10">
    <location>
        <begin position="123"/>
        <end position="141"/>
    </location>
</feature>
<protein>
    <recommendedName>
        <fullName evidence="9">Nuclear pore complex protein Nup85</fullName>
    </recommendedName>
</protein>
<evidence type="ECO:0000313" key="11">
    <source>
        <dbReference type="EMBL" id="GES80629.1"/>
    </source>
</evidence>
<evidence type="ECO:0000256" key="8">
    <source>
        <dbReference type="ARBA" id="ARBA00023242"/>
    </source>
</evidence>
<dbReference type="AlphaFoldDB" id="A0A8H3QL71"/>
<evidence type="ECO:0000256" key="10">
    <source>
        <dbReference type="SAM" id="Phobius"/>
    </source>
</evidence>
<comment type="subcellular location">
    <subcellularLocation>
        <location evidence="1 9">Nucleus</location>
        <location evidence="1 9">Nuclear pore complex</location>
    </subcellularLocation>
</comment>
<dbReference type="OrthoDB" id="17644at2759"/>
<dbReference type="InterPro" id="IPR011502">
    <property type="entry name" value="Nucleoporin_Nup85"/>
</dbReference>
<evidence type="ECO:0000256" key="9">
    <source>
        <dbReference type="RuleBase" id="RU365073"/>
    </source>
</evidence>
<feature type="transmembrane region" description="Helical" evidence="10">
    <location>
        <begin position="153"/>
        <end position="171"/>
    </location>
</feature>
<evidence type="ECO:0000256" key="2">
    <source>
        <dbReference type="ARBA" id="ARBA00005573"/>
    </source>
</evidence>
<keyword evidence="8 9" id="KW-0539">Nucleus</keyword>
<dbReference type="GO" id="GO:0006606">
    <property type="term" value="P:protein import into nucleus"/>
    <property type="evidence" value="ECO:0007669"/>
    <property type="project" value="TreeGrafter"/>
</dbReference>
<dbReference type="GO" id="GO:0031965">
    <property type="term" value="C:nuclear membrane"/>
    <property type="evidence" value="ECO:0007669"/>
    <property type="project" value="UniProtKB-UniRule"/>
</dbReference>
<dbReference type="EMBL" id="BLAL01000050">
    <property type="protein sequence ID" value="GES80629.1"/>
    <property type="molecule type" value="Genomic_DNA"/>
</dbReference>
<evidence type="ECO:0000313" key="12">
    <source>
        <dbReference type="Proteomes" id="UP000615446"/>
    </source>
</evidence>
<dbReference type="GO" id="GO:0017056">
    <property type="term" value="F:structural constituent of nuclear pore"/>
    <property type="evidence" value="ECO:0007669"/>
    <property type="project" value="TreeGrafter"/>
</dbReference>
<evidence type="ECO:0000256" key="5">
    <source>
        <dbReference type="ARBA" id="ARBA00022927"/>
    </source>
</evidence>
<keyword evidence="3 9" id="KW-0813">Transport</keyword>
<reference evidence="11" key="1">
    <citation type="submission" date="2019-10" db="EMBL/GenBank/DDBJ databases">
        <title>Conservation and host-specific expression of non-tandemly repeated heterogenous ribosome RNA gene in arbuscular mycorrhizal fungi.</title>
        <authorList>
            <person name="Maeda T."/>
            <person name="Kobayashi Y."/>
            <person name="Nakagawa T."/>
            <person name="Ezawa T."/>
            <person name="Yamaguchi K."/>
            <person name="Bino T."/>
            <person name="Nishimoto Y."/>
            <person name="Shigenobu S."/>
            <person name="Kawaguchi M."/>
        </authorList>
    </citation>
    <scope>NUCLEOTIDE SEQUENCE</scope>
    <source>
        <strain evidence="11">HR1</strain>
    </source>
</reference>
<evidence type="ECO:0000256" key="7">
    <source>
        <dbReference type="ARBA" id="ARBA00023132"/>
    </source>
</evidence>
<dbReference type="GO" id="GO:0006406">
    <property type="term" value="P:mRNA export from nucleus"/>
    <property type="evidence" value="ECO:0007669"/>
    <property type="project" value="TreeGrafter"/>
</dbReference>
<dbReference type="Proteomes" id="UP000615446">
    <property type="component" value="Unassembled WGS sequence"/>
</dbReference>
<dbReference type="PANTHER" id="PTHR13373:SF21">
    <property type="entry name" value="NUCLEAR PORE COMPLEX PROTEIN NUP85"/>
    <property type="match status" value="1"/>
</dbReference>
<keyword evidence="10" id="KW-0812">Transmembrane</keyword>
<proteinExistence type="inferred from homology"/>
<dbReference type="Pfam" id="PF07575">
    <property type="entry name" value="Nucleopor_Nup85"/>
    <property type="match status" value="1"/>
</dbReference>
<keyword evidence="6 9" id="KW-0811">Translocation</keyword>
<accession>A0A8H3QL71</accession>
<feature type="transmembrane region" description="Helical" evidence="10">
    <location>
        <begin position="226"/>
        <end position="245"/>
    </location>
</feature>
<comment type="function">
    <text evidence="9">Functions as a component of the nuclear pore complex (NPC).</text>
</comment>
<keyword evidence="10" id="KW-1133">Transmembrane helix</keyword>
<evidence type="ECO:0000256" key="1">
    <source>
        <dbReference type="ARBA" id="ARBA00004567"/>
    </source>
</evidence>
<dbReference type="GO" id="GO:0045893">
    <property type="term" value="P:positive regulation of DNA-templated transcription"/>
    <property type="evidence" value="ECO:0007669"/>
    <property type="project" value="TreeGrafter"/>
</dbReference>